<evidence type="ECO:0000256" key="3">
    <source>
        <dbReference type="ARBA" id="ARBA00022630"/>
    </source>
</evidence>
<keyword evidence="9" id="KW-1185">Reference proteome</keyword>
<feature type="domain" description="Acyl-CoA dehydrogenase/oxidase C-terminal" evidence="6">
    <location>
        <begin position="201"/>
        <end position="327"/>
    </location>
</feature>
<dbReference type="PANTHER" id="PTHR43884:SF20">
    <property type="entry name" value="ACYL-COA DEHYDROGENASE FADE28"/>
    <property type="match status" value="1"/>
</dbReference>
<dbReference type="InterPro" id="IPR013786">
    <property type="entry name" value="AcylCoA_DH/ox_N"/>
</dbReference>
<dbReference type="InterPro" id="IPR037069">
    <property type="entry name" value="AcylCoA_DH/ox_N_sf"/>
</dbReference>
<dbReference type="Pfam" id="PF02771">
    <property type="entry name" value="Acyl-CoA_dh_N"/>
    <property type="match status" value="1"/>
</dbReference>
<evidence type="ECO:0000256" key="1">
    <source>
        <dbReference type="ARBA" id="ARBA00001974"/>
    </source>
</evidence>
<dbReference type="Gene3D" id="1.20.140.10">
    <property type="entry name" value="Butyryl-CoA Dehydrogenase, subunit A, domain 3"/>
    <property type="match status" value="1"/>
</dbReference>
<keyword evidence="5 8" id="KW-0560">Oxidoreductase</keyword>
<dbReference type="Gene3D" id="1.10.540.10">
    <property type="entry name" value="Acyl-CoA dehydrogenase/oxidase, N-terminal domain"/>
    <property type="match status" value="1"/>
</dbReference>
<dbReference type="SUPFAM" id="SSF47203">
    <property type="entry name" value="Acyl-CoA dehydrogenase C-terminal domain-like"/>
    <property type="match status" value="1"/>
</dbReference>
<evidence type="ECO:0000313" key="9">
    <source>
        <dbReference type="Proteomes" id="UP001597115"/>
    </source>
</evidence>
<dbReference type="InterPro" id="IPR009100">
    <property type="entry name" value="AcylCoA_DH/oxidase_NM_dom_sf"/>
</dbReference>
<evidence type="ECO:0000256" key="4">
    <source>
        <dbReference type="ARBA" id="ARBA00022827"/>
    </source>
</evidence>
<dbReference type="SUPFAM" id="SSF56645">
    <property type="entry name" value="Acyl-CoA dehydrogenase NM domain-like"/>
    <property type="match status" value="1"/>
</dbReference>
<accession>A0ABW4I183</accession>
<comment type="similarity">
    <text evidence="2">Belongs to the acyl-CoA dehydrogenase family.</text>
</comment>
<evidence type="ECO:0000256" key="2">
    <source>
        <dbReference type="ARBA" id="ARBA00009347"/>
    </source>
</evidence>
<gene>
    <name evidence="8" type="ORF">ACFSCW_06395</name>
</gene>
<proteinExistence type="inferred from homology"/>
<keyword evidence="3" id="KW-0285">Flavoprotein</keyword>
<dbReference type="Pfam" id="PF00441">
    <property type="entry name" value="Acyl-CoA_dh_1"/>
    <property type="match status" value="1"/>
</dbReference>
<evidence type="ECO:0000256" key="5">
    <source>
        <dbReference type="ARBA" id="ARBA00023002"/>
    </source>
</evidence>
<comment type="caution">
    <text evidence="8">The sequence shown here is derived from an EMBL/GenBank/DDBJ whole genome shotgun (WGS) entry which is preliminary data.</text>
</comment>
<organism evidence="8 9">
    <name type="scientific">Sphingomonas tabacisoli</name>
    <dbReference type="NCBI Taxonomy" id="2249466"/>
    <lineage>
        <taxon>Bacteria</taxon>
        <taxon>Pseudomonadati</taxon>
        <taxon>Pseudomonadota</taxon>
        <taxon>Alphaproteobacteria</taxon>
        <taxon>Sphingomonadales</taxon>
        <taxon>Sphingomonadaceae</taxon>
        <taxon>Sphingomonas</taxon>
    </lineage>
</organism>
<dbReference type="RefSeq" id="WP_380888022.1">
    <property type="nucleotide sequence ID" value="NZ_JBHUDY010000001.1"/>
</dbReference>
<dbReference type="InterPro" id="IPR009075">
    <property type="entry name" value="AcylCo_DH/oxidase_C"/>
</dbReference>
<dbReference type="EMBL" id="JBHUDY010000001">
    <property type="protein sequence ID" value="MFD1611428.1"/>
    <property type="molecule type" value="Genomic_DNA"/>
</dbReference>
<evidence type="ECO:0000313" key="8">
    <source>
        <dbReference type="EMBL" id="MFD1611428.1"/>
    </source>
</evidence>
<evidence type="ECO:0000259" key="6">
    <source>
        <dbReference type="Pfam" id="PF00441"/>
    </source>
</evidence>
<protein>
    <submittedName>
        <fullName evidence="8">Acyl-CoA dehydrogenase family protein</fullName>
        <ecNumber evidence="8">1.-.-.-</ecNumber>
    </submittedName>
</protein>
<reference evidence="9" key="1">
    <citation type="journal article" date="2019" name="Int. J. Syst. Evol. Microbiol.">
        <title>The Global Catalogue of Microorganisms (GCM) 10K type strain sequencing project: providing services to taxonomists for standard genome sequencing and annotation.</title>
        <authorList>
            <consortium name="The Broad Institute Genomics Platform"/>
            <consortium name="The Broad Institute Genome Sequencing Center for Infectious Disease"/>
            <person name="Wu L."/>
            <person name="Ma J."/>
        </authorList>
    </citation>
    <scope>NUCLEOTIDE SEQUENCE [LARGE SCALE GENOMIC DNA]</scope>
    <source>
        <strain evidence="9">CGMCC 1.16275</strain>
    </source>
</reference>
<dbReference type="InterPro" id="IPR036250">
    <property type="entry name" value="AcylCo_DH-like_C"/>
</dbReference>
<evidence type="ECO:0000259" key="7">
    <source>
        <dbReference type="Pfam" id="PF02771"/>
    </source>
</evidence>
<sequence>MNFDFSEEQTMLSDMVRRFVEDRYDVERRRSFRKEAAGFSAANWDALCELGLLGLSLPSDQGGAGLDWPDLMIVAIEIGRGQVVEPILSAWLTIDLLGRSPGAEGLDTVVAGRSRLAYATGEFAVGADGLLSGRADFVLDGDGVDGFLIESGNAIHRAAADAAGLEVTSYRIADGSIAVAIDCRQVRTEPLDLTPHKIDDCLQRARFATAAEALGVMDRMFADTLAYVKTRQQFGRAIGTFQTIQHRMARLYTELEQCRSLLYKAALVVSAERARAIFAAQACIDQAAMHLAHECVQFHGGIGITEELGVAQGHKRLMVLSRLFGTAADARQRFMEAY</sequence>
<dbReference type="EC" id="1.-.-.-" evidence="8"/>
<dbReference type="GO" id="GO:0016491">
    <property type="term" value="F:oxidoreductase activity"/>
    <property type="evidence" value="ECO:0007669"/>
    <property type="project" value="UniProtKB-KW"/>
</dbReference>
<feature type="domain" description="Acyl-CoA dehydrogenase/oxidase N-terminal" evidence="7">
    <location>
        <begin position="6"/>
        <end position="83"/>
    </location>
</feature>
<dbReference type="Proteomes" id="UP001597115">
    <property type="component" value="Unassembled WGS sequence"/>
</dbReference>
<comment type="cofactor">
    <cofactor evidence="1">
        <name>FAD</name>
        <dbReference type="ChEBI" id="CHEBI:57692"/>
    </cofactor>
</comment>
<keyword evidence="4" id="KW-0274">FAD</keyword>
<name>A0ABW4I183_9SPHN</name>
<dbReference type="PANTHER" id="PTHR43884">
    <property type="entry name" value="ACYL-COA DEHYDROGENASE"/>
    <property type="match status" value="1"/>
</dbReference>